<dbReference type="AlphaFoldDB" id="A0A6G1DIC9"/>
<dbReference type="InterPro" id="IPR050796">
    <property type="entry name" value="SCF_F-box_component"/>
</dbReference>
<keyword evidence="3" id="KW-1185">Reference proteome</keyword>
<dbReference type="InterPro" id="IPR001810">
    <property type="entry name" value="F-box_dom"/>
</dbReference>
<dbReference type="InterPro" id="IPR036047">
    <property type="entry name" value="F-box-like_dom_sf"/>
</dbReference>
<evidence type="ECO:0000313" key="2">
    <source>
        <dbReference type="EMBL" id="KAF0911952.1"/>
    </source>
</evidence>
<dbReference type="Gene3D" id="1.20.1280.50">
    <property type="match status" value="1"/>
</dbReference>
<protein>
    <recommendedName>
        <fullName evidence="1">F-box domain-containing protein</fullName>
    </recommendedName>
</protein>
<dbReference type="Pfam" id="PF00646">
    <property type="entry name" value="F-box"/>
    <property type="match status" value="1"/>
</dbReference>
<dbReference type="PANTHER" id="PTHR31672">
    <property type="entry name" value="BNACNNG10540D PROTEIN"/>
    <property type="match status" value="1"/>
</dbReference>
<dbReference type="SUPFAM" id="SSF81383">
    <property type="entry name" value="F-box domain"/>
    <property type="match status" value="1"/>
</dbReference>
<organism evidence="2 3">
    <name type="scientific">Oryza meyeriana var. granulata</name>
    <dbReference type="NCBI Taxonomy" id="110450"/>
    <lineage>
        <taxon>Eukaryota</taxon>
        <taxon>Viridiplantae</taxon>
        <taxon>Streptophyta</taxon>
        <taxon>Embryophyta</taxon>
        <taxon>Tracheophyta</taxon>
        <taxon>Spermatophyta</taxon>
        <taxon>Magnoliopsida</taxon>
        <taxon>Liliopsida</taxon>
        <taxon>Poales</taxon>
        <taxon>Poaceae</taxon>
        <taxon>BOP clade</taxon>
        <taxon>Oryzoideae</taxon>
        <taxon>Oryzeae</taxon>
        <taxon>Oryzinae</taxon>
        <taxon>Oryza</taxon>
        <taxon>Oryza meyeriana</taxon>
    </lineage>
</organism>
<reference evidence="2 3" key="1">
    <citation type="submission" date="2019-11" db="EMBL/GenBank/DDBJ databases">
        <title>Whole genome sequence of Oryza granulata.</title>
        <authorList>
            <person name="Li W."/>
        </authorList>
    </citation>
    <scope>NUCLEOTIDE SEQUENCE [LARGE SCALE GENOMIC DNA]</scope>
    <source>
        <strain evidence="3">cv. Menghai</strain>
        <tissue evidence="2">Leaf</tissue>
    </source>
</reference>
<gene>
    <name evidence="2" type="ORF">E2562_012766</name>
</gene>
<feature type="domain" description="F-box" evidence="1">
    <location>
        <begin position="2"/>
        <end position="33"/>
    </location>
</feature>
<dbReference type="Proteomes" id="UP000479710">
    <property type="component" value="Unassembled WGS sequence"/>
</dbReference>
<dbReference type="EMBL" id="SPHZ02000006">
    <property type="protein sequence ID" value="KAF0911952.1"/>
    <property type="molecule type" value="Genomic_DNA"/>
</dbReference>
<proteinExistence type="predicted"/>
<sequence>MVLEVLTRLPVKPLLRFKTVCRSWRAAISSPSFVAAHLRRQRQPTVLIAPQLLNDAEPDIVWPTNFSDTISLYKWRQQNEGAGAGRCQPSLQEKLPWGV</sequence>
<accession>A0A6G1DIC9</accession>
<comment type="caution">
    <text evidence="2">The sequence shown here is derived from an EMBL/GenBank/DDBJ whole genome shotgun (WGS) entry which is preliminary data.</text>
</comment>
<dbReference type="PANTHER" id="PTHR31672:SF13">
    <property type="entry name" value="F-BOX PROTEIN CPR30-LIKE"/>
    <property type="match status" value="1"/>
</dbReference>
<evidence type="ECO:0000313" key="3">
    <source>
        <dbReference type="Proteomes" id="UP000479710"/>
    </source>
</evidence>
<name>A0A6G1DIC9_9ORYZ</name>
<evidence type="ECO:0000259" key="1">
    <source>
        <dbReference type="Pfam" id="PF00646"/>
    </source>
</evidence>
<dbReference type="OrthoDB" id="694379at2759"/>